<gene>
    <name evidence="2" type="ORF">P154DRAFT_542224</name>
</gene>
<evidence type="ECO:0000313" key="3">
    <source>
        <dbReference type="Proteomes" id="UP000799779"/>
    </source>
</evidence>
<sequence length="575" mass="63944">MAIQPRRIVQTTAEAKREYKKNGSRLSERQQRQLERDAELDQRATRVREQEKRRKAAKQKREEQERRERESRQRNGVGLATQMAGYNHTQAAMKKGMETFLGYKKGTEAEDKKKEDEIRESLRMIAEDLEKEPWDDDDDIADLPSALDIPAIGDHWIDSDVDDDTLLEAHDLVMSDSIEEATAVLPPPQLPAPSAPSPALLRHTAAKDDPNFLRLHGPIDKAIEPTLKRLPGPLLELLSQDASLDTSRWDPAHALLHKLNPRGLPPHRLRLKVGCVVIPLQTKDTNSKPAKTTHLQVLQVDKDSLHCLVLDGYDAGTKINLKRVELSSKYKNQENCLFRRLQFPVRVSINYRPPKPQADTSRAVPVISTTSRQSTENAKPNGVLEPAPNTAKKSTESPAFKRPSLPASKSDSFPTAPKPDVAPLSVTLDGWDDFLDSASQIARDINSECTAAKGTSRPFAKKAISPKKSPGKLPWLNKTKGKPATSRPPPPALKRKASAQPLELPQSKRPAVQRRANLVFSRIPAVHTSSKGILSKIPTKKSTSSLWEFGFSTQDITSLLDEDESTIFSSPPIPV</sequence>
<feature type="compositionally biased region" description="Polar residues" evidence="1">
    <location>
        <begin position="367"/>
        <end position="378"/>
    </location>
</feature>
<reference evidence="2" key="1">
    <citation type="journal article" date="2020" name="Stud. Mycol.">
        <title>101 Dothideomycetes genomes: a test case for predicting lifestyles and emergence of pathogens.</title>
        <authorList>
            <person name="Haridas S."/>
            <person name="Albert R."/>
            <person name="Binder M."/>
            <person name="Bloem J."/>
            <person name="Labutti K."/>
            <person name="Salamov A."/>
            <person name="Andreopoulos B."/>
            <person name="Baker S."/>
            <person name="Barry K."/>
            <person name="Bills G."/>
            <person name="Bluhm B."/>
            <person name="Cannon C."/>
            <person name="Castanera R."/>
            <person name="Culley D."/>
            <person name="Daum C."/>
            <person name="Ezra D."/>
            <person name="Gonzalez J."/>
            <person name="Henrissat B."/>
            <person name="Kuo A."/>
            <person name="Liang C."/>
            <person name="Lipzen A."/>
            <person name="Lutzoni F."/>
            <person name="Magnuson J."/>
            <person name="Mondo S."/>
            <person name="Nolan M."/>
            <person name="Ohm R."/>
            <person name="Pangilinan J."/>
            <person name="Park H.-J."/>
            <person name="Ramirez L."/>
            <person name="Alfaro M."/>
            <person name="Sun H."/>
            <person name="Tritt A."/>
            <person name="Yoshinaga Y."/>
            <person name="Zwiers L.-H."/>
            <person name="Turgeon B."/>
            <person name="Goodwin S."/>
            <person name="Spatafora J."/>
            <person name="Crous P."/>
            <person name="Grigoriev I."/>
        </authorList>
    </citation>
    <scope>NUCLEOTIDE SEQUENCE</scope>
    <source>
        <strain evidence="2">CBS 123094</strain>
    </source>
</reference>
<accession>A0A6A5WZ72</accession>
<keyword evidence="3" id="KW-1185">Reference proteome</keyword>
<feature type="region of interest" description="Disordered" evidence="1">
    <location>
        <begin position="1"/>
        <end position="77"/>
    </location>
</feature>
<protein>
    <submittedName>
        <fullName evidence="2">Uncharacterized protein</fullName>
    </submittedName>
</protein>
<dbReference type="OrthoDB" id="3691720at2759"/>
<organism evidence="2 3">
    <name type="scientific">Amniculicola lignicola CBS 123094</name>
    <dbReference type="NCBI Taxonomy" id="1392246"/>
    <lineage>
        <taxon>Eukaryota</taxon>
        <taxon>Fungi</taxon>
        <taxon>Dikarya</taxon>
        <taxon>Ascomycota</taxon>
        <taxon>Pezizomycotina</taxon>
        <taxon>Dothideomycetes</taxon>
        <taxon>Pleosporomycetidae</taxon>
        <taxon>Pleosporales</taxon>
        <taxon>Amniculicolaceae</taxon>
        <taxon>Amniculicola</taxon>
    </lineage>
</organism>
<dbReference type="Proteomes" id="UP000799779">
    <property type="component" value="Unassembled WGS sequence"/>
</dbReference>
<dbReference type="AlphaFoldDB" id="A0A6A5WZ72"/>
<feature type="region of interest" description="Disordered" evidence="1">
    <location>
        <begin position="351"/>
        <end position="418"/>
    </location>
</feature>
<proteinExistence type="predicted"/>
<name>A0A6A5WZ72_9PLEO</name>
<evidence type="ECO:0000313" key="2">
    <source>
        <dbReference type="EMBL" id="KAF2006294.1"/>
    </source>
</evidence>
<dbReference type="EMBL" id="ML977560">
    <property type="protein sequence ID" value="KAF2006294.1"/>
    <property type="molecule type" value="Genomic_DNA"/>
</dbReference>
<evidence type="ECO:0000256" key="1">
    <source>
        <dbReference type="SAM" id="MobiDB-lite"/>
    </source>
</evidence>
<feature type="compositionally biased region" description="Basic and acidic residues" evidence="1">
    <location>
        <begin position="14"/>
        <end position="52"/>
    </location>
</feature>
<feature type="region of interest" description="Disordered" evidence="1">
    <location>
        <begin position="451"/>
        <end position="510"/>
    </location>
</feature>
<feature type="compositionally biased region" description="Basic and acidic residues" evidence="1">
    <location>
        <begin position="59"/>
        <end position="73"/>
    </location>
</feature>